<comment type="caution">
    <text evidence="1">The sequence shown here is derived from an EMBL/GenBank/DDBJ whole genome shotgun (WGS) entry which is preliminary data.</text>
</comment>
<evidence type="ECO:0000313" key="1">
    <source>
        <dbReference type="EMBL" id="MPM26274.1"/>
    </source>
</evidence>
<accession>A0A644YJH4</accession>
<name>A0A644YJH4_9ZZZZ</name>
<dbReference type="EMBL" id="VSSQ01004694">
    <property type="protein sequence ID" value="MPM26274.1"/>
    <property type="molecule type" value="Genomic_DNA"/>
</dbReference>
<organism evidence="1">
    <name type="scientific">bioreactor metagenome</name>
    <dbReference type="NCBI Taxonomy" id="1076179"/>
    <lineage>
        <taxon>unclassified sequences</taxon>
        <taxon>metagenomes</taxon>
        <taxon>ecological metagenomes</taxon>
    </lineage>
</organism>
<sequence>MLFGNERGVLERPVDIQTFVFIRAEIVERAELPAFRAADGGNALADCANVFHGIRCARYDRGTNPKAAVAFCPERRNAEVAQNHRVAASRPAFVIRIVHDFKVVEQNVRIRQRAFELLGKEHAAGIDRGLYALRLEQLEQFHRAFLQQGFAAGKGNAAVAAEIRPVLDELAAEFGGFRVLTLALQRERWTGGKAGVAACAEAAVDLDAALRLAQRAVGADIQAGSAADAARGEPVHLKLLLNALRVMAPGAGQRTAFEKDGRAQSRAVLAGHTLYVEIPNQCHAQYRL</sequence>
<reference evidence="1" key="1">
    <citation type="submission" date="2019-08" db="EMBL/GenBank/DDBJ databases">
        <authorList>
            <person name="Kucharzyk K."/>
            <person name="Murdoch R.W."/>
            <person name="Higgins S."/>
            <person name="Loffler F."/>
        </authorList>
    </citation>
    <scope>NUCLEOTIDE SEQUENCE</scope>
</reference>
<protein>
    <submittedName>
        <fullName evidence="1">Uncharacterized protein</fullName>
    </submittedName>
</protein>
<proteinExistence type="predicted"/>
<dbReference type="AlphaFoldDB" id="A0A644YJH4"/>
<gene>
    <name evidence="1" type="ORF">SDC9_72775</name>
</gene>